<dbReference type="AlphaFoldDB" id="A0A1F6G5E3"/>
<dbReference type="Proteomes" id="UP000178449">
    <property type="component" value="Unassembled WGS sequence"/>
</dbReference>
<keyword evidence="2" id="KW-0378">Hydrolase</keyword>
<proteinExistence type="predicted"/>
<accession>A0A1F6G5E3</accession>
<name>A0A1F6G5E3_9PROT</name>
<dbReference type="STRING" id="1817772.A2527_13695"/>
<dbReference type="Gene3D" id="3.40.1550.10">
    <property type="entry name" value="CheC-like"/>
    <property type="match status" value="1"/>
</dbReference>
<dbReference type="InterPro" id="IPR028976">
    <property type="entry name" value="CheC-like_sf"/>
</dbReference>
<dbReference type="PANTHER" id="PTHR43693">
    <property type="entry name" value="PROTEIN PHOSPHATASE CHEZ"/>
    <property type="match status" value="1"/>
</dbReference>
<keyword evidence="1" id="KW-0145">Chemotaxis</keyword>
<dbReference type="PANTHER" id="PTHR43693:SF1">
    <property type="entry name" value="PROTEIN PHOSPHATASE CHEZ"/>
    <property type="match status" value="1"/>
</dbReference>
<comment type="caution">
    <text evidence="3">The sequence shown here is derived from an EMBL/GenBank/DDBJ whole genome shotgun (WGS) entry which is preliminary data.</text>
</comment>
<evidence type="ECO:0000313" key="3">
    <source>
        <dbReference type="EMBL" id="OGG93292.1"/>
    </source>
</evidence>
<sequence length="228" mass="25760">MANSSSILNEVQNDAFSELVNIAIGKAAATLSLMIERKILIQIPKIDLVKSEDLADRFIALFGDRALGVTIRYTGLMSGAATLFFEERDGRTLVDRLLSLHASDDWRDDWDSHKNDSQAEPEVPEQFSDSDKEAIIEVGNMLINALLGSVGNLIDVRFEYSVPELKMNYNFQNELARSEKYNAFFIETIFKDDEETIQGYLIMLFELGSFMDKFLSKLDQMTSGEAFN</sequence>
<dbReference type="GO" id="GO:0006935">
    <property type="term" value="P:chemotaxis"/>
    <property type="evidence" value="ECO:0007669"/>
    <property type="project" value="UniProtKB-KW"/>
</dbReference>
<reference evidence="3 4" key="1">
    <citation type="journal article" date="2016" name="Nat. Commun.">
        <title>Thousands of microbial genomes shed light on interconnected biogeochemical processes in an aquifer system.</title>
        <authorList>
            <person name="Anantharaman K."/>
            <person name="Brown C.T."/>
            <person name="Hug L.A."/>
            <person name="Sharon I."/>
            <person name="Castelle C.J."/>
            <person name="Probst A.J."/>
            <person name="Thomas B.C."/>
            <person name="Singh A."/>
            <person name="Wilkins M.J."/>
            <person name="Karaoz U."/>
            <person name="Brodie E.L."/>
            <person name="Williams K.H."/>
            <person name="Hubbard S.S."/>
            <person name="Banfield J.F."/>
        </authorList>
    </citation>
    <scope>NUCLEOTIDE SEQUENCE [LARGE SCALE GENOMIC DNA]</scope>
</reference>
<evidence type="ECO:0008006" key="5">
    <source>
        <dbReference type="Google" id="ProtNLM"/>
    </source>
</evidence>
<dbReference type="SUPFAM" id="SSF103039">
    <property type="entry name" value="CheC-like"/>
    <property type="match status" value="1"/>
</dbReference>
<dbReference type="CDD" id="cd17910">
    <property type="entry name" value="CheC_ClassII"/>
    <property type="match status" value="1"/>
</dbReference>
<evidence type="ECO:0000256" key="1">
    <source>
        <dbReference type="ARBA" id="ARBA00022500"/>
    </source>
</evidence>
<evidence type="ECO:0000256" key="2">
    <source>
        <dbReference type="ARBA" id="ARBA00022801"/>
    </source>
</evidence>
<dbReference type="EMBL" id="MFNE01000052">
    <property type="protein sequence ID" value="OGG93292.1"/>
    <property type="molecule type" value="Genomic_DNA"/>
</dbReference>
<dbReference type="InterPro" id="IPR050992">
    <property type="entry name" value="CheZ_family_phosphatases"/>
</dbReference>
<dbReference type="GO" id="GO:0016787">
    <property type="term" value="F:hydrolase activity"/>
    <property type="evidence" value="ECO:0007669"/>
    <property type="project" value="UniProtKB-KW"/>
</dbReference>
<evidence type="ECO:0000313" key="4">
    <source>
        <dbReference type="Proteomes" id="UP000178449"/>
    </source>
</evidence>
<protein>
    <recommendedName>
        <fullName evidence="5">CheC-like protein domain-containing protein</fullName>
    </recommendedName>
</protein>
<gene>
    <name evidence="3" type="ORF">A2527_13695</name>
</gene>
<organism evidence="3 4">
    <name type="scientific">Candidatus Lambdaproteobacteria bacterium RIFOXYD2_FULL_50_16</name>
    <dbReference type="NCBI Taxonomy" id="1817772"/>
    <lineage>
        <taxon>Bacteria</taxon>
        <taxon>Pseudomonadati</taxon>
        <taxon>Pseudomonadota</taxon>
        <taxon>Candidatus Lambdaproteobacteria</taxon>
    </lineage>
</organism>